<feature type="domain" description="Glycosyl hydrolase family 32 C-terminal" evidence="11">
    <location>
        <begin position="385"/>
        <end position="470"/>
    </location>
</feature>
<gene>
    <name evidence="12" type="ORF">N783_05465</name>
</gene>
<dbReference type="CDD" id="cd18623">
    <property type="entry name" value="GH32_ScrB-like"/>
    <property type="match status" value="1"/>
</dbReference>
<organism evidence="12 13">
    <name type="scientific">Pontibacillus marinus BH030004 = DSM 16465</name>
    <dbReference type="NCBI Taxonomy" id="1385511"/>
    <lineage>
        <taxon>Bacteria</taxon>
        <taxon>Bacillati</taxon>
        <taxon>Bacillota</taxon>
        <taxon>Bacilli</taxon>
        <taxon>Bacillales</taxon>
        <taxon>Bacillaceae</taxon>
        <taxon>Pontibacillus</taxon>
    </lineage>
</organism>
<evidence type="ECO:0000256" key="9">
    <source>
        <dbReference type="RuleBase" id="RU365015"/>
    </source>
</evidence>
<protein>
    <recommendedName>
        <fullName evidence="4 8">Sucrose-6-phosphate hydrolase</fullName>
        <ecNumber evidence="3 8">3.2.1.26</ecNumber>
    </recommendedName>
    <alternativeName>
        <fullName evidence="7 9">Invertase</fullName>
    </alternativeName>
</protein>
<dbReference type="STRING" id="1385511.GCA_000425225_01206"/>
<comment type="pathway">
    <text evidence="1 9">Glycan biosynthesis; sucrose metabolism.</text>
</comment>
<evidence type="ECO:0000256" key="3">
    <source>
        <dbReference type="ARBA" id="ARBA00012758"/>
    </source>
</evidence>
<dbReference type="eggNOG" id="COG1621">
    <property type="taxonomic scope" value="Bacteria"/>
</dbReference>
<dbReference type="Proteomes" id="UP000030403">
    <property type="component" value="Unassembled WGS sequence"/>
</dbReference>
<keyword evidence="5 8" id="KW-0378">Hydrolase</keyword>
<dbReference type="NCBIfam" id="TIGR01322">
    <property type="entry name" value="scrB_fam"/>
    <property type="match status" value="1"/>
</dbReference>
<dbReference type="Pfam" id="PF08244">
    <property type="entry name" value="Glyco_hydro_32C"/>
    <property type="match status" value="1"/>
</dbReference>
<dbReference type="SMART" id="SM00640">
    <property type="entry name" value="Glyco_32"/>
    <property type="match status" value="1"/>
</dbReference>
<keyword evidence="9" id="KW-0119">Carbohydrate metabolism</keyword>
<dbReference type="EMBL" id="AVPF01000014">
    <property type="protein sequence ID" value="KGX89550.1"/>
    <property type="molecule type" value="Genomic_DNA"/>
</dbReference>
<dbReference type="Gene3D" id="2.60.120.560">
    <property type="entry name" value="Exo-inulinase, domain 1"/>
    <property type="match status" value="1"/>
</dbReference>
<dbReference type="InterPro" id="IPR023296">
    <property type="entry name" value="Glyco_hydro_beta-prop_sf"/>
</dbReference>
<dbReference type="PROSITE" id="PS00609">
    <property type="entry name" value="GLYCOSYL_HYDROL_F32"/>
    <property type="match status" value="1"/>
</dbReference>
<keyword evidence="6 8" id="KW-0326">Glycosidase</keyword>
<dbReference type="InterPro" id="IPR006232">
    <property type="entry name" value="Suc6P_hydrolase"/>
</dbReference>
<evidence type="ECO:0000256" key="5">
    <source>
        <dbReference type="ARBA" id="ARBA00022801"/>
    </source>
</evidence>
<dbReference type="UniPathway" id="UPA00238"/>
<accession>A0A0A5GEL2</accession>
<dbReference type="AlphaFoldDB" id="A0A0A5GEL2"/>
<comment type="function">
    <text evidence="9">Enables the bacterium to metabolize sucrose as a sole carbon source.</text>
</comment>
<dbReference type="EC" id="3.2.1.26" evidence="3 8"/>
<evidence type="ECO:0000256" key="7">
    <source>
        <dbReference type="ARBA" id="ARBA00033367"/>
    </source>
</evidence>
<evidence type="ECO:0000259" key="11">
    <source>
        <dbReference type="Pfam" id="PF08244"/>
    </source>
</evidence>
<evidence type="ECO:0000259" key="10">
    <source>
        <dbReference type="Pfam" id="PF00251"/>
    </source>
</evidence>
<dbReference type="PANTHER" id="PTHR43101:SF1">
    <property type="entry name" value="BETA-FRUCTOSIDASE"/>
    <property type="match status" value="1"/>
</dbReference>
<dbReference type="GO" id="GO:0005985">
    <property type="term" value="P:sucrose metabolic process"/>
    <property type="evidence" value="ECO:0007669"/>
    <property type="project" value="UniProtKB-UniPathway"/>
</dbReference>
<dbReference type="SUPFAM" id="SSF49899">
    <property type="entry name" value="Concanavalin A-like lectins/glucanases"/>
    <property type="match status" value="1"/>
</dbReference>
<dbReference type="OrthoDB" id="9759709at2"/>
<evidence type="ECO:0000313" key="12">
    <source>
        <dbReference type="EMBL" id="KGX89550.1"/>
    </source>
</evidence>
<comment type="caution">
    <text evidence="12">The sequence shown here is derived from an EMBL/GenBank/DDBJ whole genome shotgun (WGS) entry which is preliminary data.</text>
</comment>
<evidence type="ECO:0000256" key="6">
    <source>
        <dbReference type="ARBA" id="ARBA00023295"/>
    </source>
</evidence>
<reference evidence="12 13" key="1">
    <citation type="submission" date="2013-08" db="EMBL/GenBank/DDBJ databases">
        <authorList>
            <person name="Huang J."/>
            <person name="Wang G."/>
        </authorList>
    </citation>
    <scope>NUCLEOTIDE SEQUENCE [LARGE SCALE GENOMIC DNA]</scope>
    <source>
        <strain evidence="12 13">BH030004</strain>
    </source>
</reference>
<dbReference type="InterPro" id="IPR051214">
    <property type="entry name" value="GH32_Enzymes"/>
</dbReference>
<sequence>MNRDQQLREMAEKEVQQYQSIVEKDPYRQNYHMMPPVGLLNDPNGFIQWKGTYHMYFQWMPFDTTHGAKFWGHYSSEDLVNWELEPVALAPSDWYDKNGCYSGSAVDDDGLLKVFYTGNVKDEQGNRETYQCLAESVNGIDFTKKGPLIHLPEGFTPHFRDPKVWKEAGKWFMVVGAQTLDLEGSVALFESEDLENWVYKGELSSSNGELGYMWECPDLFPLGGQHVLVFCPQGMEADGMYYNNVYQSGYVVGDFDPKQATFNHDSFVELDRGFEFYAPQTTEDEHERRLLVGWMGIPDQNEEHHPTIEYRWIHNLTLPRELKLQDGKVYQMPVEELKNLRREEVSSFKLEKGYVEKEIPKSSEIVVDIDSSKKSMVSVDLYDFAKITYNRAERSVTLHRKSLVDGSIEERSCTLENPLKELRLFLDQSTLELFVNGGEEVFTSRMFPDVTKENVRFDVQGDTHLEVKAWELG</sequence>
<comment type="similarity">
    <text evidence="2 8">Belongs to the glycosyl hydrolase 32 family.</text>
</comment>
<feature type="domain" description="Glycosyl hydrolase family 32 N-terminal" evidence="10">
    <location>
        <begin position="32"/>
        <end position="333"/>
    </location>
</feature>
<evidence type="ECO:0000256" key="1">
    <source>
        <dbReference type="ARBA" id="ARBA00004914"/>
    </source>
</evidence>
<keyword evidence="9" id="KW-0963">Cytoplasm</keyword>
<dbReference type="Gene3D" id="2.115.10.20">
    <property type="entry name" value="Glycosyl hydrolase domain, family 43"/>
    <property type="match status" value="1"/>
</dbReference>
<evidence type="ECO:0000256" key="2">
    <source>
        <dbReference type="ARBA" id="ARBA00009902"/>
    </source>
</evidence>
<comment type="catalytic activity">
    <reaction evidence="8">
        <text>Hydrolysis of terminal non-reducing beta-D-fructofuranoside residues in beta-D-fructofuranosides.</text>
        <dbReference type="EC" id="3.2.1.26"/>
    </reaction>
</comment>
<evidence type="ECO:0000313" key="13">
    <source>
        <dbReference type="Proteomes" id="UP000030403"/>
    </source>
</evidence>
<dbReference type="InterPro" id="IPR018053">
    <property type="entry name" value="Glyco_hydro_32_AS"/>
</dbReference>
<dbReference type="PANTHER" id="PTHR43101">
    <property type="entry name" value="BETA-FRUCTOSIDASE"/>
    <property type="match status" value="1"/>
</dbReference>
<dbReference type="InterPro" id="IPR013148">
    <property type="entry name" value="Glyco_hydro_32_N"/>
</dbReference>
<evidence type="ECO:0000256" key="8">
    <source>
        <dbReference type="RuleBase" id="RU362110"/>
    </source>
</evidence>
<evidence type="ECO:0000256" key="4">
    <source>
        <dbReference type="ARBA" id="ARBA00019623"/>
    </source>
</evidence>
<dbReference type="InterPro" id="IPR013189">
    <property type="entry name" value="Glyco_hydro_32_C"/>
</dbReference>
<comment type="subcellular location">
    <subcellularLocation>
        <location evidence="9">Cytoplasm</location>
    </subcellularLocation>
</comment>
<dbReference type="GO" id="GO:0004564">
    <property type="term" value="F:beta-fructofuranosidase activity"/>
    <property type="evidence" value="ECO:0007669"/>
    <property type="project" value="UniProtKB-EC"/>
</dbReference>
<dbReference type="Pfam" id="PF00251">
    <property type="entry name" value="Glyco_hydro_32N"/>
    <property type="match status" value="1"/>
</dbReference>
<keyword evidence="13" id="KW-1185">Reference proteome</keyword>
<dbReference type="RefSeq" id="WP_027445563.1">
    <property type="nucleotide sequence ID" value="NZ_AULJ01000012.1"/>
</dbReference>
<dbReference type="InterPro" id="IPR001362">
    <property type="entry name" value="Glyco_hydro_32"/>
</dbReference>
<dbReference type="InterPro" id="IPR013320">
    <property type="entry name" value="ConA-like_dom_sf"/>
</dbReference>
<name>A0A0A5GEL2_9BACI</name>
<dbReference type="SUPFAM" id="SSF75005">
    <property type="entry name" value="Arabinanase/levansucrase/invertase"/>
    <property type="match status" value="1"/>
</dbReference>
<proteinExistence type="inferred from homology"/>
<dbReference type="GO" id="GO:0005737">
    <property type="term" value="C:cytoplasm"/>
    <property type="evidence" value="ECO:0007669"/>
    <property type="project" value="UniProtKB-SubCell"/>
</dbReference>